<protein>
    <submittedName>
        <fullName evidence="1">Uncharacterized protein</fullName>
    </submittedName>
</protein>
<dbReference type="Proteomes" id="UP000078224">
    <property type="component" value="Unassembled WGS sequence"/>
</dbReference>
<dbReference type="EMBL" id="LXEW01000016">
    <property type="protein sequence ID" value="OAT53431.1"/>
    <property type="molecule type" value="Genomic_DNA"/>
</dbReference>
<reference evidence="1 2" key="1">
    <citation type="submission" date="2016-04" db="EMBL/GenBank/DDBJ databases">
        <title>ATOL: Assembling a taxonomically balanced genome-scale reconstruction of the evolutionary history of the Enterobacteriaceae.</title>
        <authorList>
            <person name="Plunkett G.III."/>
            <person name="Neeno-Eckwall E.C."/>
            <person name="Glasner J.D."/>
            <person name="Perna N.T."/>
        </authorList>
    </citation>
    <scope>NUCLEOTIDE SEQUENCE [LARGE SCALE GENOMIC DNA]</scope>
    <source>
        <strain evidence="1 2">ATCC 35613</strain>
    </source>
</reference>
<proteinExistence type="predicted"/>
<evidence type="ECO:0000313" key="2">
    <source>
        <dbReference type="Proteomes" id="UP000078224"/>
    </source>
</evidence>
<dbReference type="PATRIC" id="fig|1354272.4.peg.1142"/>
<dbReference type="AlphaFoldDB" id="A0A1B7JZV2"/>
<evidence type="ECO:0000313" key="1">
    <source>
        <dbReference type="EMBL" id="OAT53431.1"/>
    </source>
</evidence>
<name>A0A1B7JZV2_9GAMM</name>
<comment type="caution">
    <text evidence="1">The sequence shown here is derived from an EMBL/GenBank/DDBJ whole genome shotgun (WGS) entry which is preliminary data.</text>
</comment>
<gene>
    <name evidence="1" type="ORF">M998_1119</name>
</gene>
<sequence>MESYNLKKSNQLNYTISLMFESQDIRENINNNYRNFKFYSRELSRYENKFNEIILDVTKCQNELSSNDVIVLNEYIDSHKEYSGKMIKSIDKYNSFSDDIESYIENPDERSEILSEVLKKGKELSNNFVQPPRISSGLSSVIKNLNPQMRTLFESLQKSTLNIHAKNSSMRWSVNNLNILIEEFEIEGKYHGADHVEIMKSFKEHIKNSQDYIDSQKNILLEDGLTKKEVAYIKSNILNAQRNINSYIERIELRDEVFKQHGITNGDDINISPLINASIHDTFDSLTVSIAGFNIIDTHSSQIMGVDSSILFNSVSFIPEIQAQ</sequence>
<organism evidence="1 2">
    <name type="scientific">Providencia heimbachae ATCC 35613</name>
    <dbReference type="NCBI Taxonomy" id="1354272"/>
    <lineage>
        <taxon>Bacteria</taxon>
        <taxon>Pseudomonadati</taxon>
        <taxon>Pseudomonadota</taxon>
        <taxon>Gammaproteobacteria</taxon>
        <taxon>Enterobacterales</taxon>
        <taxon>Morganellaceae</taxon>
        <taxon>Providencia</taxon>
    </lineage>
</organism>
<keyword evidence="2" id="KW-1185">Reference proteome</keyword>
<dbReference type="RefSeq" id="WP_068907968.1">
    <property type="nucleotide sequence ID" value="NZ_LXEW01000016.1"/>
</dbReference>
<accession>A0A1B7JZV2</accession>